<evidence type="ECO:0000313" key="3">
    <source>
        <dbReference type="Proteomes" id="UP000807504"/>
    </source>
</evidence>
<accession>A0A8T0FLU3</accession>
<keyword evidence="1" id="KW-0732">Signal</keyword>
<sequence length="143" mass="15659">MELTTWLYSLSHLAALTVGKCYKMWSVVWRQTCCSDWRNFENVADMFCGSEQNVCDVVWRNRNLVGGVGCGVCVCVCVCGGIEIWYGGVCVEESNLVGGGVCGGIEICGGVLCGGIEIWTDKRLEQIPFGIREEGKEFHSLCA</sequence>
<evidence type="ECO:0000313" key="2">
    <source>
        <dbReference type="EMBL" id="KAF8790370.1"/>
    </source>
</evidence>
<keyword evidence="3" id="KW-1185">Reference proteome</keyword>
<organism evidence="2 3">
    <name type="scientific">Argiope bruennichi</name>
    <name type="common">Wasp spider</name>
    <name type="synonym">Aranea bruennichi</name>
    <dbReference type="NCBI Taxonomy" id="94029"/>
    <lineage>
        <taxon>Eukaryota</taxon>
        <taxon>Metazoa</taxon>
        <taxon>Ecdysozoa</taxon>
        <taxon>Arthropoda</taxon>
        <taxon>Chelicerata</taxon>
        <taxon>Arachnida</taxon>
        <taxon>Araneae</taxon>
        <taxon>Araneomorphae</taxon>
        <taxon>Entelegynae</taxon>
        <taxon>Araneoidea</taxon>
        <taxon>Araneidae</taxon>
        <taxon>Argiope</taxon>
    </lineage>
</organism>
<dbReference type="EMBL" id="JABXBU010000011">
    <property type="protein sequence ID" value="KAF8790370.1"/>
    <property type="molecule type" value="Genomic_DNA"/>
</dbReference>
<proteinExistence type="predicted"/>
<evidence type="ECO:0000256" key="1">
    <source>
        <dbReference type="SAM" id="SignalP"/>
    </source>
</evidence>
<reference evidence="2" key="1">
    <citation type="journal article" date="2020" name="bioRxiv">
        <title>Chromosome-level reference genome of the European wasp spider Argiope bruennichi: a resource for studies on range expansion and evolutionary adaptation.</title>
        <authorList>
            <person name="Sheffer M.M."/>
            <person name="Hoppe A."/>
            <person name="Krehenwinkel H."/>
            <person name="Uhl G."/>
            <person name="Kuss A.W."/>
            <person name="Jensen L."/>
            <person name="Jensen C."/>
            <person name="Gillespie R.G."/>
            <person name="Hoff K.J."/>
            <person name="Prost S."/>
        </authorList>
    </citation>
    <scope>NUCLEOTIDE SEQUENCE</scope>
</reference>
<protein>
    <recommendedName>
        <fullName evidence="4">Transmembrane protein</fullName>
    </recommendedName>
</protein>
<gene>
    <name evidence="2" type="ORF">HNY73_005397</name>
</gene>
<dbReference type="AlphaFoldDB" id="A0A8T0FLU3"/>
<name>A0A8T0FLU3_ARGBR</name>
<feature type="chain" id="PRO_5035914017" description="Transmembrane protein" evidence="1">
    <location>
        <begin position="22"/>
        <end position="143"/>
    </location>
</feature>
<comment type="caution">
    <text evidence="2">The sequence shown here is derived from an EMBL/GenBank/DDBJ whole genome shotgun (WGS) entry which is preliminary data.</text>
</comment>
<feature type="signal peptide" evidence="1">
    <location>
        <begin position="1"/>
        <end position="21"/>
    </location>
</feature>
<dbReference type="Proteomes" id="UP000807504">
    <property type="component" value="Unassembled WGS sequence"/>
</dbReference>
<evidence type="ECO:0008006" key="4">
    <source>
        <dbReference type="Google" id="ProtNLM"/>
    </source>
</evidence>
<reference evidence="2" key="2">
    <citation type="submission" date="2020-06" db="EMBL/GenBank/DDBJ databases">
        <authorList>
            <person name="Sheffer M."/>
        </authorList>
    </citation>
    <scope>NUCLEOTIDE SEQUENCE</scope>
</reference>